<gene>
    <name evidence="8" type="ORF">P9H32_17120</name>
</gene>
<reference evidence="8 9" key="1">
    <citation type="journal article" date="2024" name="Appl. Environ. Microbiol.">
        <title>Pontiella agarivorans sp. nov., a novel marine anaerobic bacterium capable of degrading macroalgal polysaccharides and fixing nitrogen.</title>
        <authorList>
            <person name="Liu N."/>
            <person name="Kivenson V."/>
            <person name="Peng X."/>
            <person name="Cui Z."/>
            <person name="Lankiewicz T.S."/>
            <person name="Gosselin K.M."/>
            <person name="English C.J."/>
            <person name="Blair E.M."/>
            <person name="O'Malley M.A."/>
            <person name="Valentine D.L."/>
        </authorList>
    </citation>
    <scope>NUCLEOTIDE SEQUENCE [LARGE SCALE GENOMIC DNA]</scope>
    <source>
        <strain evidence="8 9">NLcol2</strain>
    </source>
</reference>
<keyword evidence="3 4" id="KW-0175">Coiled coil</keyword>
<dbReference type="InterPro" id="IPR006143">
    <property type="entry name" value="RND_pump_MFP"/>
</dbReference>
<keyword evidence="9" id="KW-1185">Reference proteome</keyword>
<feature type="domain" description="Multidrug resistance protein MdtA-like C-terminal permuted SH3" evidence="6">
    <location>
        <begin position="424"/>
        <end position="477"/>
    </location>
</feature>
<dbReference type="InterPro" id="IPR058627">
    <property type="entry name" value="MdtA-like_C"/>
</dbReference>
<accession>A0ABU5N279</accession>
<dbReference type="PANTHER" id="PTHR32347">
    <property type="entry name" value="EFFLUX SYSTEM COMPONENT YKNX-RELATED"/>
    <property type="match status" value="1"/>
</dbReference>
<organism evidence="8 9">
    <name type="scientific">Pontiella agarivorans</name>
    <dbReference type="NCBI Taxonomy" id="3038953"/>
    <lineage>
        <taxon>Bacteria</taxon>
        <taxon>Pseudomonadati</taxon>
        <taxon>Kiritimatiellota</taxon>
        <taxon>Kiritimatiellia</taxon>
        <taxon>Kiritimatiellales</taxon>
        <taxon>Pontiellaceae</taxon>
        <taxon>Pontiella</taxon>
    </lineage>
</organism>
<feature type="domain" description="YknX-like beta-barrel" evidence="7">
    <location>
        <begin position="345"/>
        <end position="417"/>
    </location>
</feature>
<feature type="coiled-coil region" evidence="4">
    <location>
        <begin position="103"/>
        <end position="137"/>
    </location>
</feature>
<evidence type="ECO:0000259" key="7">
    <source>
        <dbReference type="Pfam" id="PF25990"/>
    </source>
</evidence>
<dbReference type="Gene3D" id="2.40.420.20">
    <property type="match status" value="1"/>
</dbReference>
<dbReference type="EMBL" id="JARVCO010000012">
    <property type="protein sequence ID" value="MDZ8120356.1"/>
    <property type="molecule type" value="Genomic_DNA"/>
</dbReference>
<name>A0ABU5N279_9BACT</name>
<dbReference type="Pfam" id="PF25990">
    <property type="entry name" value="Beta-barrel_YknX"/>
    <property type="match status" value="1"/>
</dbReference>
<feature type="coiled-coil region" evidence="4">
    <location>
        <begin position="168"/>
        <end position="233"/>
    </location>
</feature>
<comment type="caution">
    <text evidence="8">The sequence shown here is derived from an EMBL/GenBank/DDBJ whole genome shotgun (WGS) entry which is preliminary data.</text>
</comment>
<evidence type="ECO:0000256" key="3">
    <source>
        <dbReference type="ARBA" id="ARBA00023054"/>
    </source>
</evidence>
<comment type="similarity">
    <text evidence="2">Belongs to the membrane fusion protein (MFP) (TC 8.A.1) family.</text>
</comment>
<evidence type="ECO:0000256" key="1">
    <source>
        <dbReference type="ARBA" id="ARBA00004196"/>
    </source>
</evidence>
<dbReference type="Proteomes" id="UP001290861">
    <property type="component" value="Unassembled WGS sequence"/>
</dbReference>
<evidence type="ECO:0000259" key="6">
    <source>
        <dbReference type="Pfam" id="PF25967"/>
    </source>
</evidence>
<dbReference type="RefSeq" id="WP_322610129.1">
    <property type="nucleotide sequence ID" value="NZ_JARVCO010000012.1"/>
</dbReference>
<proteinExistence type="inferred from homology"/>
<evidence type="ECO:0000256" key="4">
    <source>
        <dbReference type="SAM" id="Coils"/>
    </source>
</evidence>
<dbReference type="Gene3D" id="2.40.30.170">
    <property type="match status" value="1"/>
</dbReference>
<dbReference type="InterPro" id="IPR050465">
    <property type="entry name" value="UPF0194_transport"/>
</dbReference>
<evidence type="ECO:0000313" key="8">
    <source>
        <dbReference type="EMBL" id="MDZ8120356.1"/>
    </source>
</evidence>
<dbReference type="InterPro" id="IPR058636">
    <property type="entry name" value="Beta-barrel_YknX"/>
</dbReference>
<dbReference type="Pfam" id="PF25967">
    <property type="entry name" value="RND-MFP_C"/>
    <property type="match status" value="1"/>
</dbReference>
<protein>
    <submittedName>
        <fullName evidence="8">Efflux RND transporter periplasmic adaptor subunit</fullName>
    </submittedName>
</protein>
<evidence type="ECO:0000313" key="9">
    <source>
        <dbReference type="Proteomes" id="UP001290861"/>
    </source>
</evidence>
<comment type="subcellular location">
    <subcellularLocation>
        <location evidence="1">Cell envelope</location>
    </subcellularLocation>
</comment>
<dbReference type="NCBIfam" id="TIGR01730">
    <property type="entry name" value="RND_mfp"/>
    <property type="match status" value="1"/>
</dbReference>
<evidence type="ECO:0000256" key="5">
    <source>
        <dbReference type="SAM" id="MobiDB-lite"/>
    </source>
</evidence>
<evidence type="ECO:0000256" key="2">
    <source>
        <dbReference type="ARBA" id="ARBA00009477"/>
    </source>
</evidence>
<dbReference type="PANTHER" id="PTHR32347:SF23">
    <property type="entry name" value="BLL5650 PROTEIN"/>
    <property type="match status" value="1"/>
</dbReference>
<feature type="region of interest" description="Disordered" evidence="5">
    <location>
        <begin position="494"/>
        <end position="515"/>
    </location>
</feature>
<sequence>MSNPKKKLLSKRSVLIGLAVALVAVAVLLLNPGNDTNKIDMDEANLCQVQQGDLVVSILQSGELRAKKSRDIQNQAYRDAKITSIVDDGAFVTNGQLLFELESAQLQERYLDQQSDVAEAEASLKLAIENLAIAKLKNATDLETAKMKAELARMDLQKYVDVEYQQQVDKAQSEIYLAEQELKKARNELAGTQELYDKGYSNRTELEADQLGVERKEVEVKNKKADLEILKNYTHIKRQMELKNAVSNAVSALERMKKSQSADIQSKEAGIESKKTRLEIERNQLATKETEFSNTKVYADFDGQVFYPKERHRPKIEKGATVQMRQKILSYPDLSAWNLQVGIPEAMIDKVSVGQHAVATLDALPGLILEGNIEKVSAVPDSQNWFSSGVKTYTIMIDVTSETNTQLKPGMSATVEIVTDELKNVLYVPIQAVVSRDGTHYVYVVNHGRKELREVEIGKFNTYSIEIVSGLEVGEELLLYAEVELEADAQLKKSPLDVEEKGRAENSKSEARDKA</sequence>